<dbReference type="GO" id="GO:0005634">
    <property type="term" value="C:nucleus"/>
    <property type="evidence" value="ECO:0007669"/>
    <property type="project" value="TreeGrafter"/>
</dbReference>
<feature type="region of interest" description="Disordered" evidence="1">
    <location>
        <begin position="51"/>
        <end position="103"/>
    </location>
</feature>
<dbReference type="Gene3D" id="3.30.70.330">
    <property type="match status" value="1"/>
</dbReference>
<gene>
    <name evidence="2" type="ORF">BG006_007640</name>
</gene>
<evidence type="ECO:0000256" key="1">
    <source>
        <dbReference type="SAM" id="MobiDB-lite"/>
    </source>
</evidence>
<evidence type="ECO:0008006" key="4">
    <source>
        <dbReference type="Google" id="ProtNLM"/>
    </source>
</evidence>
<protein>
    <recommendedName>
        <fullName evidence="4">Nuclear cap-binding protein subunit 3</fullName>
    </recommendedName>
</protein>
<dbReference type="GO" id="GO:0003729">
    <property type="term" value="F:mRNA binding"/>
    <property type="evidence" value="ECO:0007669"/>
    <property type="project" value="InterPro"/>
</dbReference>
<dbReference type="AlphaFoldDB" id="A0A9P5VKI8"/>
<feature type="compositionally biased region" description="Basic and acidic residues" evidence="1">
    <location>
        <begin position="573"/>
        <end position="594"/>
    </location>
</feature>
<feature type="compositionally biased region" description="Basic and acidic residues" evidence="1">
    <location>
        <begin position="542"/>
        <end position="561"/>
    </location>
</feature>
<evidence type="ECO:0000313" key="3">
    <source>
        <dbReference type="Proteomes" id="UP000696485"/>
    </source>
</evidence>
<feature type="compositionally biased region" description="Basic and acidic residues" evidence="1">
    <location>
        <begin position="409"/>
        <end position="436"/>
    </location>
</feature>
<feature type="compositionally biased region" description="Low complexity" evidence="1">
    <location>
        <begin position="320"/>
        <end position="331"/>
    </location>
</feature>
<dbReference type="Pfam" id="PF10309">
    <property type="entry name" value="NCBP3"/>
    <property type="match status" value="1"/>
</dbReference>
<evidence type="ECO:0000313" key="2">
    <source>
        <dbReference type="EMBL" id="KAF9329255.1"/>
    </source>
</evidence>
<feature type="compositionally biased region" description="Basic and acidic residues" evidence="1">
    <location>
        <begin position="51"/>
        <end position="64"/>
    </location>
</feature>
<dbReference type="EMBL" id="JAAAUY010000491">
    <property type="protein sequence ID" value="KAF9329255.1"/>
    <property type="molecule type" value="Genomic_DNA"/>
</dbReference>
<dbReference type="InterPro" id="IPR012677">
    <property type="entry name" value="Nucleotide-bd_a/b_plait_sf"/>
</dbReference>
<keyword evidence="3" id="KW-1185">Reference proteome</keyword>
<dbReference type="PANTHER" id="PTHR16291:SF0">
    <property type="entry name" value="NUCLEAR CAP-BINDING PROTEIN SUBUNIT 3"/>
    <property type="match status" value="1"/>
</dbReference>
<accession>A0A9P5VKI8</accession>
<feature type="region of interest" description="Disordered" evidence="1">
    <location>
        <begin position="499"/>
        <end position="594"/>
    </location>
</feature>
<feature type="compositionally biased region" description="Low complexity" evidence="1">
    <location>
        <begin position="367"/>
        <end position="386"/>
    </location>
</feature>
<reference evidence="2" key="1">
    <citation type="journal article" date="2020" name="Fungal Divers.">
        <title>Resolving the Mortierellaceae phylogeny through synthesis of multi-gene phylogenetics and phylogenomics.</title>
        <authorList>
            <person name="Vandepol N."/>
            <person name="Liber J."/>
            <person name="Desiro A."/>
            <person name="Na H."/>
            <person name="Kennedy M."/>
            <person name="Barry K."/>
            <person name="Grigoriev I.V."/>
            <person name="Miller A.N."/>
            <person name="O'Donnell K."/>
            <person name="Stajich J.E."/>
            <person name="Bonito G."/>
        </authorList>
    </citation>
    <scope>NUCLEOTIDE SEQUENCE</scope>
    <source>
        <strain evidence="2">NVP1</strain>
    </source>
</reference>
<organism evidence="2 3">
    <name type="scientific">Podila minutissima</name>
    <dbReference type="NCBI Taxonomy" id="64525"/>
    <lineage>
        <taxon>Eukaryota</taxon>
        <taxon>Fungi</taxon>
        <taxon>Fungi incertae sedis</taxon>
        <taxon>Mucoromycota</taxon>
        <taxon>Mortierellomycotina</taxon>
        <taxon>Mortierellomycetes</taxon>
        <taxon>Mortierellales</taxon>
        <taxon>Mortierellaceae</taxon>
        <taxon>Podila</taxon>
    </lineage>
</organism>
<feature type="compositionally biased region" description="Basic and acidic residues" evidence="1">
    <location>
        <begin position="506"/>
        <end position="532"/>
    </location>
</feature>
<feature type="region of interest" description="Disordered" evidence="1">
    <location>
        <begin position="130"/>
        <end position="159"/>
    </location>
</feature>
<dbReference type="GO" id="GO:0000340">
    <property type="term" value="F:RNA 7-methylguanosine cap binding"/>
    <property type="evidence" value="ECO:0007669"/>
    <property type="project" value="InterPro"/>
</dbReference>
<dbReference type="PANTHER" id="PTHR16291">
    <property type="entry name" value="NUCLEAR CAP-BINDING PROTEIN SUBUNIT 3"/>
    <property type="match status" value="1"/>
</dbReference>
<comment type="caution">
    <text evidence="2">The sequence shown here is derived from an EMBL/GenBank/DDBJ whole genome shotgun (WGS) entry which is preliminary data.</text>
</comment>
<feature type="region of interest" description="Disordered" evidence="1">
    <location>
        <begin position="305"/>
        <end position="444"/>
    </location>
</feature>
<dbReference type="Proteomes" id="UP000696485">
    <property type="component" value="Unassembled WGS sequence"/>
</dbReference>
<dbReference type="InterPro" id="IPR019416">
    <property type="entry name" value="NCBP3"/>
</dbReference>
<name>A0A9P5VKI8_9FUNG</name>
<sequence length="594" mass="67689">MDTDADQYVLTAEDELDLDLALSTEANIVGNGANYRDSMLELEQALEEETRDITDRFNNERRPEPTGLDRALGSSNYRSHQREGHEQPPKYANKSGGFITGFDPLSKEERQKKASRAQRFGAVIQREVKEQAMDEGSGMDVDEGDWKRPTDLPDTPPRTSMIRLDAVHLYGTNEMSTKDVLKYFEAYGPSHVEWIDDSSCNVVFKDNYSAKRALYNQLVDEEANFGEDEDEEGALVDVEPGRPQGDGTTSSVLYAKSNNRLQRAKEYIPVQQHNQPVIQNNKGLYLRYATDFDVKERGAAARSTYYQIHGREENKRKTGSSNSRHSSSQHQYGRRSRADEDEVWARGRDRGIQTLSSLRRKMERGSESPSPSRRSWSRNRLLAGSRSRSRSSSRGRRSDRSRSPGYNSLRDRASRSPDSGRLRSDDYGNRGRRGDISLRLGGRVTQPEETSLNLAVENRINDLADDFLTELESTFTRREKTIPKTRTLYSDFYEKEYMTEGPTKSRTNEGFERRPISGDRDRDDYRRRDYSPRRSHGGGGGGRREKSHGSRDKAEALKAVEARLGLSASIDARLGKTKNEPEEVDEFGRTWRKD</sequence>
<proteinExistence type="predicted"/>